<organism evidence="6 7">
    <name type="scientific">Candidatus Lambdaproteobacteria bacterium RIFOXYD2_FULL_50_16</name>
    <dbReference type="NCBI Taxonomy" id="1817772"/>
    <lineage>
        <taxon>Bacteria</taxon>
        <taxon>Pseudomonadati</taxon>
        <taxon>Pseudomonadota</taxon>
        <taxon>Candidatus Lambdaproteobacteria</taxon>
    </lineage>
</organism>
<evidence type="ECO:0000313" key="7">
    <source>
        <dbReference type="Proteomes" id="UP000178449"/>
    </source>
</evidence>
<reference evidence="6 7" key="1">
    <citation type="journal article" date="2016" name="Nat. Commun.">
        <title>Thousands of microbial genomes shed light on interconnected biogeochemical processes in an aquifer system.</title>
        <authorList>
            <person name="Anantharaman K."/>
            <person name="Brown C.T."/>
            <person name="Hug L.A."/>
            <person name="Sharon I."/>
            <person name="Castelle C.J."/>
            <person name="Probst A.J."/>
            <person name="Thomas B.C."/>
            <person name="Singh A."/>
            <person name="Wilkins M.J."/>
            <person name="Karaoz U."/>
            <person name="Brodie E.L."/>
            <person name="Williams K.H."/>
            <person name="Hubbard S.S."/>
            <person name="Banfield J.F."/>
        </authorList>
    </citation>
    <scope>NUCLEOTIDE SEQUENCE [LARGE SCALE GENOMIC DNA]</scope>
</reference>
<comment type="function">
    <text evidence="3">Flagellin is the subunit protein which polymerizes to form the filaments of bacterial flagella.</text>
</comment>
<protein>
    <recommendedName>
        <fullName evidence="3">Flagellin</fullName>
    </recommendedName>
</protein>
<evidence type="ECO:0000256" key="3">
    <source>
        <dbReference type="RuleBase" id="RU362073"/>
    </source>
</evidence>
<dbReference type="Gene3D" id="1.20.1330.10">
    <property type="entry name" value="f41 fragment of flagellin, N-terminal domain"/>
    <property type="match status" value="2"/>
</dbReference>
<dbReference type="Proteomes" id="UP000178449">
    <property type="component" value="Unassembled WGS sequence"/>
</dbReference>
<dbReference type="AlphaFoldDB" id="A0A1F6GBP9"/>
<dbReference type="Pfam" id="PF00700">
    <property type="entry name" value="Flagellin_C"/>
    <property type="match status" value="1"/>
</dbReference>
<dbReference type="InterPro" id="IPR046358">
    <property type="entry name" value="Flagellin_C"/>
</dbReference>
<comment type="similarity">
    <text evidence="1 3">Belongs to the bacterial flagellin family.</text>
</comment>
<dbReference type="InterPro" id="IPR001029">
    <property type="entry name" value="Flagellin_N"/>
</dbReference>
<dbReference type="GO" id="GO:0009288">
    <property type="term" value="C:bacterial-type flagellum"/>
    <property type="evidence" value="ECO:0007669"/>
    <property type="project" value="UniProtKB-SubCell"/>
</dbReference>
<evidence type="ECO:0000256" key="2">
    <source>
        <dbReference type="ARBA" id="ARBA00023143"/>
    </source>
</evidence>
<dbReference type="GO" id="GO:0005198">
    <property type="term" value="F:structural molecule activity"/>
    <property type="evidence" value="ECO:0007669"/>
    <property type="project" value="UniProtKB-UniRule"/>
</dbReference>
<keyword evidence="3" id="KW-0964">Secreted</keyword>
<evidence type="ECO:0000256" key="1">
    <source>
        <dbReference type="ARBA" id="ARBA00005709"/>
    </source>
</evidence>
<dbReference type="PRINTS" id="PR00207">
    <property type="entry name" value="FLAGELLIN"/>
</dbReference>
<name>A0A1F6GBP9_9PROT</name>
<accession>A0A1F6GBP9</accession>
<dbReference type="PANTHER" id="PTHR42792:SF2">
    <property type="entry name" value="FLAGELLIN"/>
    <property type="match status" value="1"/>
</dbReference>
<dbReference type="SUPFAM" id="SSF64518">
    <property type="entry name" value="Phase 1 flagellin"/>
    <property type="match status" value="1"/>
</dbReference>
<feature type="domain" description="Flagellin C-terminal" evidence="5">
    <location>
        <begin position="398"/>
        <end position="484"/>
    </location>
</feature>
<dbReference type="EMBL" id="MFNE01000021">
    <property type="protein sequence ID" value="OGG95524.1"/>
    <property type="molecule type" value="Genomic_DNA"/>
</dbReference>
<dbReference type="STRING" id="1817772.A2527_06750"/>
<gene>
    <name evidence="6" type="ORF">A2527_06750</name>
</gene>
<evidence type="ECO:0000313" key="6">
    <source>
        <dbReference type="EMBL" id="OGG95524.1"/>
    </source>
</evidence>
<evidence type="ECO:0000259" key="4">
    <source>
        <dbReference type="Pfam" id="PF00669"/>
    </source>
</evidence>
<dbReference type="InterPro" id="IPR042187">
    <property type="entry name" value="Flagellin_C_sub2"/>
</dbReference>
<keyword evidence="2 3" id="KW-0975">Bacterial flagellum</keyword>
<dbReference type="InterPro" id="IPR001492">
    <property type="entry name" value="Flagellin"/>
</dbReference>
<dbReference type="PANTHER" id="PTHR42792">
    <property type="entry name" value="FLAGELLIN"/>
    <property type="match status" value="1"/>
</dbReference>
<comment type="caution">
    <text evidence="6">The sequence shown here is derived from an EMBL/GenBank/DDBJ whole genome shotgun (WGS) entry which is preliminary data.</text>
</comment>
<dbReference type="GO" id="GO:0005576">
    <property type="term" value="C:extracellular region"/>
    <property type="evidence" value="ECO:0007669"/>
    <property type="project" value="UniProtKB-SubCell"/>
</dbReference>
<evidence type="ECO:0000259" key="5">
    <source>
        <dbReference type="Pfam" id="PF00700"/>
    </source>
</evidence>
<dbReference type="Pfam" id="PF00669">
    <property type="entry name" value="Flagellin_N"/>
    <property type="match status" value="1"/>
</dbReference>
<proteinExistence type="inferred from homology"/>
<comment type="subcellular location">
    <subcellularLocation>
        <location evidence="3">Secreted</location>
    </subcellularLocation>
    <subcellularLocation>
        <location evidence="3">Bacterial flagellum</location>
    </subcellularLocation>
</comment>
<sequence length="485" mass="50747">MSLRVNHNIAALNSHRNMQANDTAMSKTLEKLSSGLKINRAADSPAALVISEQMRGQIAGLTQAIDNSETAISMVQTTEANLGETSRLLTSIRQLAIHASNEGVNNEQMLEADQREIDNSLETINRISKQAQFGSRKLLDGTNGALGSTTGEGLEFLGASLKTKDSSQGGVAVAITQNASKAMAAGTVALTEDLVKAGETFMVIENGKTAMYTSKADDTVDIAIKNLASEISRNGLDVTVGLEAGKLSVTHNQFGSAFGFQVSSTTAGVLSQGAGEIEAALSGQDIKGTINGESAIGEGQVLTGITGAATIEGLKVRYTGQAGGENGIPENGSVEIGRAYVAQNSLNFQVGGNYGQTAGISIGSTHAQTLAKNINNDSKFKSLGDVNVTSFQGAQDTLKLVDSAITEIARIRGDIGAFQKNTLESNLNNLRVANENLISSESVIRDVDMASEMANFTKNQIMTQSATAMLAQANQTPNQVLRLLS</sequence>
<feature type="domain" description="Flagellin N-terminal" evidence="4">
    <location>
        <begin position="5"/>
        <end position="143"/>
    </location>
</feature>
<dbReference type="Gene3D" id="6.10.10.10">
    <property type="entry name" value="Flagellar export chaperone, C-terminal domain"/>
    <property type="match status" value="1"/>
</dbReference>